<keyword evidence="3 5" id="KW-0479">Metal-binding</keyword>
<evidence type="ECO:0000256" key="2">
    <source>
        <dbReference type="ARBA" id="ARBA00022596"/>
    </source>
</evidence>
<dbReference type="SMR" id="A0A128YP83"/>
<evidence type="ECO:0000256" key="3">
    <source>
        <dbReference type="ARBA" id="ARBA00022723"/>
    </source>
</evidence>
<dbReference type="GeneID" id="57036470"/>
<comment type="similarity">
    <text evidence="1 5">Belongs to the HypA/HybF family.</text>
</comment>
<evidence type="ECO:0000313" key="8">
    <source>
        <dbReference type="EMBL" id="STX80672.1"/>
    </source>
</evidence>
<dbReference type="Pfam" id="PF01155">
    <property type="entry name" value="HypA"/>
    <property type="match status" value="1"/>
</dbReference>
<feature type="binding site" evidence="5">
    <location>
        <position position="89"/>
    </location>
    <ligand>
        <name>Zn(2+)</name>
        <dbReference type="ChEBI" id="CHEBI:29105"/>
    </ligand>
</feature>
<keyword evidence="2 5" id="KW-0533">Nickel</keyword>
<dbReference type="Proteomes" id="UP000866496">
    <property type="component" value="Unassembled WGS sequence"/>
</dbReference>
<dbReference type="InterPro" id="IPR000688">
    <property type="entry name" value="HypA/HybF"/>
</dbReference>
<dbReference type="HAMAP" id="MF_00213">
    <property type="entry name" value="HypA_HybF"/>
    <property type="match status" value="1"/>
</dbReference>
<gene>
    <name evidence="5 8" type="primary">hypA</name>
    <name evidence="6" type="ORF">JBJ86_06425</name>
    <name evidence="7" type="ORF">JBK99_03190</name>
    <name evidence="8" type="ORF">NCTC12000_02688</name>
</gene>
<dbReference type="PIRSF" id="PIRSF004761">
    <property type="entry name" value="Hydrgn_mat_HypA"/>
    <property type="match status" value="1"/>
</dbReference>
<dbReference type="OMA" id="ILLCPCG"/>
<dbReference type="EMBL" id="UGOL01000001">
    <property type="protein sequence ID" value="STX80672.1"/>
    <property type="molecule type" value="Genomic_DNA"/>
</dbReference>
<evidence type="ECO:0000313" key="7">
    <source>
        <dbReference type="EMBL" id="HAU2395335.1"/>
    </source>
</evidence>
<dbReference type="InterPro" id="IPR020538">
    <property type="entry name" value="Hydgase_Ni_incorp_HypA/HybF_CS"/>
</dbReference>
<dbReference type="AlphaFoldDB" id="A0A128YP83"/>
<dbReference type="GO" id="GO:0051604">
    <property type="term" value="P:protein maturation"/>
    <property type="evidence" value="ECO:0007669"/>
    <property type="project" value="InterPro"/>
</dbReference>
<dbReference type="GO" id="GO:0016151">
    <property type="term" value="F:nickel cation binding"/>
    <property type="evidence" value="ECO:0007669"/>
    <property type="project" value="UniProtKB-UniRule"/>
</dbReference>
<protein>
    <recommendedName>
        <fullName evidence="5">Hydrogenase maturation factor HypA</fullName>
    </recommendedName>
</protein>
<dbReference type="RefSeq" id="WP_010948178.1">
    <property type="nucleotide sequence ID" value="NZ_AP024961.1"/>
</dbReference>
<evidence type="ECO:0000256" key="4">
    <source>
        <dbReference type="ARBA" id="ARBA00022833"/>
    </source>
</evidence>
<comment type="function">
    <text evidence="5">Involved in the maturation of [NiFe] hydrogenases. Required for nickel insertion into the metal center of the hydrogenase.</text>
</comment>
<evidence type="ECO:0000313" key="9">
    <source>
        <dbReference type="Proteomes" id="UP000254631"/>
    </source>
</evidence>
<keyword evidence="4 5" id="KW-0862">Zinc</keyword>
<accession>A0A128YP83</accession>
<dbReference type="PANTHER" id="PTHR34535">
    <property type="entry name" value="HYDROGENASE MATURATION FACTOR HYPA"/>
    <property type="match status" value="1"/>
</dbReference>
<evidence type="ECO:0000256" key="1">
    <source>
        <dbReference type="ARBA" id="ARBA00010748"/>
    </source>
</evidence>
<dbReference type="GO" id="GO:0008270">
    <property type="term" value="F:zinc ion binding"/>
    <property type="evidence" value="ECO:0007669"/>
    <property type="project" value="UniProtKB-UniRule"/>
</dbReference>
<sequence>MHELWLCKRIVEIIKQQATGNKCRKVKKIVLEIGQLVAVDKHALNFSFKVITQGTIAQNAELSIVEIPGEAICNSCQQIVPMKQYYDECLVCGNHSLTLTKGEELKVKSMVVE</sequence>
<dbReference type="EMBL" id="DACWHX010000006">
    <property type="protein sequence ID" value="HAU1879882.1"/>
    <property type="molecule type" value="Genomic_DNA"/>
</dbReference>
<name>A0A128YP83_LEGPN</name>
<reference evidence="8 9" key="2">
    <citation type="submission" date="2018-06" db="EMBL/GenBank/DDBJ databases">
        <authorList>
            <consortium name="Pathogen Informatics"/>
            <person name="Doyle S."/>
        </authorList>
    </citation>
    <scope>NUCLEOTIDE SEQUENCE [LARGE SCALE GENOMIC DNA]</scope>
    <source>
        <strain evidence="8 9">NCTC12000</strain>
    </source>
</reference>
<feature type="binding site" evidence="5">
    <location>
        <position position="2"/>
    </location>
    <ligand>
        <name>Ni(2+)</name>
        <dbReference type="ChEBI" id="CHEBI:49786"/>
    </ligand>
</feature>
<reference evidence="6" key="1">
    <citation type="journal article" date="2018" name="Genome Biol.">
        <title>SKESA: strategic k-mer extension for scrupulous assemblies.</title>
        <authorList>
            <person name="Souvorov A."/>
            <person name="Agarwala R."/>
            <person name="Lipman D.J."/>
        </authorList>
    </citation>
    <scope>NUCLEOTIDE SEQUENCE</scope>
    <source>
        <strain evidence="6">AZ00058701</strain>
        <strain evidence="7">CL18-200174</strain>
    </source>
</reference>
<organism evidence="8 9">
    <name type="scientific">Legionella pneumophila</name>
    <dbReference type="NCBI Taxonomy" id="446"/>
    <lineage>
        <taxon>Bacteria</taxon>
        <taxon>Pseudomonadati</taxon>
        <taxon>Pseudomonadota</taxon>
        <taxon>Gammaproteobacteria</taxon>
        <taxon>Legionellales</taxon>
        <taxon>Legionellaceae</taxon>
        <taxon>Legionella</taxon>
    </lineage>
</organism>
<dbReference type="EMBL" id="DACWOD010000002">
    <property type="protein sequence ID" value="HAU2395335.1"/>
    <property type="molecule type" value="Genomic_DNA"/>
</dbReference>
<reference evidence="6" key="3">
    <citation type="submission" date="2019-10" db="EMBL/GenBank/DDBJ databases">
        <authorList>
            <consortium name="NCBI Pathogen Detection Project"/>
        </authorList>
    </citation>
    <scope>NUCLEOTIDE SEQUENCE</scope>
    <source>
        <strain evidence="6">AZ00058701</strain>
        <strain evidence="7">CL18-200174</strain>
    </source>
</reference>
<dbReference type="Proteomes" id="UP000863577">
    <property type="component" value="Unassembled WGS sequence"/>
</dbReference>
<evidence type="ECO:0000313" key="6">
    <source>
        <dbReference type="EMBL" id="HAU1879882.1"/>
    </source>
</evidence>
<feature type="binding site" evidence="5">
    <location>
        <position position="92"/>
    </location>
    <ligand>
        <name>Zn(2+)</name>
        <dbReference type="ChEBI" id="CHEBI:29105"/>
    </ligand>
</feature>
<dbReference type="PANTHER" id="PTHR34535:SF3">
    <property type="entry name" value="HYDROGENASE MATURATION FACTOR HYPA"/>
    <property type="match status" value="1"/>
</dbReference>
<proteinExistence type="inferred from homology"/>
<feature type="binding site" evidence="5">
    <location>
        <position position="73"/>
    </location>
    <ligand>
        <name>Zn(2+)</name>
        <dbReference type="ChEBI" id="CHEBI:29105"/>
    </ligand>
</feature>
<dbReference type="Proteomes" id="UP000254631">
    <property type="component" value="Unassembled WGS sequence"/>
</dbReference>
<feature type="binding site" evidence="5">
    <location>
        <position position="76"/>
    </location>
    <ligand>
        <name>Zn(2+)</name>
        <dbReference type="ChEBI" id="CHEBI:29105"/>
    </ligand>
</feature>
<evidence type="ECO:0000256" key="5">
    <source>
        <dbReference type="HAMAP-Rule" id="MF_00213"/>
    </source>
</evidence>
<dbReference type="PROSITE" id="PS01249">
    <property type="entry name" value="HYPA"/>
    <property type="match status" value="1"/>
</dbReference>
<dbReference type="Gene3D" id="3.30.2320.80">
    <property type="match status" value="1"/>
</dbReference>
<dbReference type="NCBIfam" id="TIGR00100">
    <property type="entry name" value="hypA"/>
    <property type="match status" value="1"/>
</dbReference>